<sequence length="200" mass="23158">MKFFAYSNRATQRQSELVIEVLRIAEVDTLPGLIVIDREQQDLTQSLIGGQYDFGLYRRPGEQLPRGQVPDHIWNLINNAPDDHLIWLAARIVEQEDIHFTWIVAHECGHVRQVACSQSFVKLARIKQRLRQNTEFTQLPPTCMENIEIDSDLLAMQITENIFGKEKLHEFFDRHGIARCPFPSYPEFLRNLSDALAESV</sequence>
<reference evidence="1 2" key="1">
    <citation type="submission" date="2019-03" db="EMBL/GenBank/DDBJ databases">
        <title>Genomic Encyclopedia of Type Strains, Phase IV (KMG-IV): sequencing the most valuable type-strain genomes for metagenomic binning, comparative biology and taxonomic classification.</title>
        <authorList>
            <person name="Goeker M."/>
        </authorList>
    </citation>
    <scope>NUCLEOTIDE SEQUENCE [LARGE SCALE GENOMIC DNA]</scope>
    <source>
        <strain evidence="1 2">DSM 100309</strain>
    </source>
</reference>
<dbReference type="Proteomes" id="UP000295367">
    <property type="component" value="Unassembled WGS sequence"/>
</dbReference>
<dbReference type="RefSeq" id="WP_124946608.1">
    <property type="nucleotide sequence ID" value="NZ_BHVT01000037.1"/>
</dbReference>
<gene>
    <name evidence="1" type="ORF">EDC63_10896</name>
</gene>
<accession>A0A4R3Y506</accession>
<dbReference type="AlphaFoldDB" id="A0A4R3Y506"/>
<proteinExistence type="predicted"/>
<evidence type="ECO:0000313" key="2">
    <source>
        <dbReference type="Proteomes" id="UP000295367"/>
    </source>
</evidence>
<keyword evidence="2" id="KW-1185">Reference proteome</keyword>
<name>A0A4R3Y506_9PROT</name>
<organism evidence="1 2">
    <name type="scientific">Sulfurirhabdus autotrophica</name>
    <dbReference type="NCBI Taxonomy" id="1706046"/>
    <lineage>
        <taxon>Bacteria</taxon>
        <taxon>Pseudomonadati</taxon>
        <taxon>Pseudomonadota</taxon>
        <taxon>Betaproteobacteria</taxon>
        <taxon>Nitrosomonadales</taxon>
        <taxon>Sulfuricellaceae</taxon>
        <taxon>Sulfurirhabdus</taxon>
    </lineage>
</organism>
<dbReference type="EMBL" id="SMCO01000008">
    <property type="protein sequence ID" value="TCV85888.1"/>
    <property type="molecule type" value="Genomic_DNA"/>
</dbReference>
<evidence type="ECO:0000313" key="1">
    <source>
        <dbReference type="EMBL" id="TCV85888.1"/>
    </source>
</evidence>
<protein>
    <submittedName>
        <fullName evidence="1">Uncharacterized protein</fullName>
    </submittedName>
</protein>
<comment type="caution">
    <text evidence="1">The sequence shown here is derived from an EMBL/GenBank/DDBJ whole genome shotgun (WGS) entry which is preliminary data.</text>
</comment>